<dbReference type="GO" id="GO:0046872">
    <property type="term" value="F:metal ion binding"/>
    <property type="evidence" value="ECO:0007669"/>
    <property type="project" value="UniProtKB-KW"/>
</dbReference>
<protein>
    <recommendedName>
        <fullName evidence="5">4Fe-4S ferredoxin-type domain-containing protein</fullName>
    </recommendedName>
</protein>
<dbReference type="Pfam" id="PF12838">
    <property type="entry name" value="Fer4_7"/>
    <property type="match status" value="1"/>
</dbReference>
<name>A0A0F9MS98_9ZZZZ</name>
<gene>
    <name evidence="6" type="ORF">LCGC14_1348940</name>
</gene>
<organism evidence="6">
    <name type="scientific">marine sediment metagenome</name>
    <dbReference type="NCBI Taxonomy" id="412755"/>
    <lineage>
        <taxon>unclassified sequences</taxon>
        <taxon>metagenomes</taxon>
        <taxon>ecological metagenomes</taxon>
    </lineage>
</organism>
<dbReference type="InterPro" id="IPR007160">
    <property type="entry name" value="DUF362"/>
</dbReference>
<dbReference type="Gene3D" id="3.30.70.20">
    <property type="match status" value="1"/>
</dbReference>
<dbReference type="SUPFAM" id="SSF54862">
    <property type="entry name" value="4Fe-4S ferredoxins"/>
    <property type="match status" value="1"/>
</dbReference>
<accession>A0A0F9MS98</accession>
<keyword evidence="2" id="KW-0479">Metal-binding</keyword>
<evidence type="ECO:0000259" key="5">
    <source>
        <dbReference type="PROSITE" id="PS51379"/>
    </source>
</evidence>
<dbReference type="InterPro" id="IPR050157">
    <property type="entry name" value="PSI_iron-sulfur_center"/>
</dbReference>
<dbReference type="Gene3D" id="3.40.50.11440">
    <property type="match status" value="1"/>
</dbReference>
<evidence type="ECO:0000313" key="6">
    <source>
        <dbReference type="EMBL" id="KKM79530.1"/>
    </source>
</evidence>
<dbReference type="EMBL" id="LAZR01008320">
    <property type="protein sequence ID" value="KKM79530.1"/>
    <property type="molecule type" value="Genomic_DNA"/>
</dbReference>
<evidence type="ECO:0000256" key="4">
    <source>
        <dbReference type="ARBA" id="ARBA00023014"/>
    </source>
</evidence>
<reference evidence="6" key="1">
    <citation type="journal article" date="2015" name="Nature">
        <title>Complex archaea that bridge the gap between prokaryotes and eukaryotes.</title>
        <authorList>
            <person name="Spang A."/>
            <person name="Saw J.H."/>
            <person name="Jorgensen S.L."/>
            <person name="Zaremba-Niedzwiedzka K."/>
            <person name="Martijn J."/>
            <person name="Lind A.E."/>
            <person name="van Eijk R."/>
            <person name="Schleper C."/>
            <person name="Guy L."/>
            <person name="Ettema T.J."/>
        </authorList>
    </citation>
    <scope>NUCLEOTIDE SEQUENCE</scope>
</reference>
<feature type="domain" description="4Fe-4S ferredoxin-type" evidence="5">
    <location>
        <begin position="189"/>
        <end position="218"/>
    </location>
</feature>
<sequence length="330" mass="36388">FNKLNLGSVIEPEDLCAIKTHFGELGNSAFVQPIYLRIIVEELKRLGANPFLTDGSTLYKGSRGNAVDHIKTALKHGFSFATVDAPLIIADGLYGNDHVAVKIDGKHYKEVKIGSCAHHADALITISHFKGHEMTGFGGAIKNIGMGLGSRGAKQQMHSDALPEIIVDKCTVCEKCVPHCPTKAIKVDETAKINRELCYSCGECTIMCPHEAIEINWETDEKIMQEKIIEHFLGAVENKKGKVGYINFLTNITPDCDCWNFSDSYICPDIGILASSDPIAIDTASFDLVNKVTNNKFKDIWPNIDPRVQLSYGEKMGLGNRDYELVELDL</sequence>
<evidence type="ECO:0000256" key="2">
    <source>
        <dbReference type="ARBA" id="ARBA00022723"/>
    </source>
</evidence>
<evidence type="ECO:0000256" key="1">
    <source>
        <dbReference type="ARBA" id="ARBA00022485"/>
    </source>
</evidence>
<dbReference type="GO" id="GO:0051539">
    <property type="term" value="F:4 iron, 4 sulfur cluster binding"/>
    <property type="evidence" value="ECO:0007669"/>
    <property type="project" value="UniProtKB-KW"/>
</dbReference>
<proteinExistence type="predicted"/>
<dbReference type="InterPro" id="IPR017900">
    <property type="entry name" value="4Fe4S_Fe_S_CS"/>
</dbReference>
<dbReference type="PANTHER" id="PTHR24960:SF79">
    <property type="entry name" value="PHOTOSYSTEM I IRON-SULFUR CENTER"/>
    <property type="match status" value="1"/>
</dbReference>
<keyword evidence="3" id="KW-0408">Iron</keyword>
<keyword evidence="4" id="KW-0411">Iron-sulfur</keyword>
<dbReference type="Pfam" id="PF04015">
    <property type="entry name" value="DUF362"/>
    <property type="match status" value="1"/>
</dbReference>
<evidence type="ECO:0000256" key="3">
    <source>
        <dbReference type="ARBA" id="ARBA00023004"/>
    </source>
</evidence>
<comment type="caution">
    <text evidence="6">The sequence shown here is derived from an EMBL/GenBank/DDBJ whole genome shotgun (WGS) entry which is preliminary data.</text>
</comment>
<dbReference type="InterPro" id="IPR017896">
    <property type="entry name" value="4Fe4S_Fe-S-bd"/>
</dbReference>
<feature type="non-terminal residue" evidence="6">
    <location>
        <position position="1"/>
    </location>
</feature>
<feature type="domain" description="4Fe-4S ferredoxin-type" evidence="5">
    <location>
        <begin position="161"/>
        <end position="188"/>
    </location>
</feature>
<keyword evidence="1" id="KW-0004">4Fe-4S</keyword>
<dbReference type="AlphaFoldDB" id="A0A0F9MS98"/>
<dbReference type="PANTHER" id="PTHR24960">
    <property type="entry name" value="PHOTOSYSTEM I IRON-SULFUR CENTER-RELATED"/>
    <property type="match status" value="1"/>
</dbReference>
<dbReference type="PROSITE" id="PS51379">
    <property type="entry name" value="4FE4S_FER_2"/>
    <property type="match status" value="2"/>
</dbReference>
<dbReference type="PROSITE" id="PS00198">
    <property type="entry name" value="4FE4S_FER_1"/>
    <property type="match status" value="2"/>
</dbReference>